<dbReference type="Gene3D" id="1.20.1720.10">
    <property type="entry name" value="Multidrug resistance protein D"/>
    <property type="match status" value="1"/>
</dbReference>
<reference evidence="9" key="1">
    <citation type="journal article" date="2019" name="Int. J. Syst. Evol. Microbiol.">
        <title>The Global Catalogue of Microorganisms (GCM) 10K type strain sequencing project: providing services to taxonomists for standard genome sequencing and annotation.</title>
        <authorList>
            <consortium name="The Broad Institute Genomics Platform"/>
            <consortium name="The Broad Institute Genome Sequencing Center for Infectious Disease"/>
            <person name="Wu L."/>
            <person name="Ma J."/>
        </authorList>
    </citation>
    <scope>NUCLEOTIDE SEQUENCE [LARGE SCALE GENOMIC DNA]</scope>
    <source>
        <strain evidence="9">JCM 9458</strain>
    </source>
</reference>
<evidence type="ECO:0000256" key="6">
    <source>
        <dbReference type="SAM" id="Phobius"/>
    </source>
</evidence>
<feature type="transmembrane region" description="Helical" evidence="6">
    <location>
        <begin position="312"/>
        <end position="332"/>
    </location>
</feature>
<feature type="transmembrane region" description="Helical" evidence="6">
    <location>
        <begin position="274"/>
        <end position="300"/>
    </location>
</feature>
<feature type="transmembrane region" description="Helical" evidence="6">
    <location>
        <begin position="87"/>
        <end position="106"/>
    </location>
</feature>
<dbReference type="PANTHER" id="PTHR23501:SF197">
    <property type="entry name" value="COMD"/>
    <property type="match status" value="1"/>
</dbReference>
<evidence type="ECO:0000256" key="4">
    <source>
        <dbReference type="ARBA" id="ARBA00023136"/>
    </source>
</evidence>
<keyword evidence="3 6" id="KW-1133">Transmembrane helix</keyword>
<dbReference type="CDD" id="cd17504">
    <property type="entry name" value="MFS_MMR_MDR_like"/>
    <property type="match status" value="1"/>
</dbReference>
<evidence type="ECO:0000313" key="9">
    <source>
        <dbReference type="Proteomes" id="UP001501676"/>
    </source>
</evidence>
<keyword evidence="2 6" id="KW-0812">Transmembrane</keyword>
<dbReference type="Proteomes" id="UP001501676">
    <property type="component" value="Unassembled WGS sequence"/>
</dbReference>
<evidence type="ECO:0000256" key="5">
    <source>
        <dbReference type="SAM" id="MobiDB-lite"/>
    </source>
</evidence>
<evidence type="ECO:0000256" key="2">
    <source>
        <dbReference type="ARBA" id="ARBA00022692"/>
    </source>
</evidence>
<dbReference type="InterPro" id="IPR036259">
    <property type="entry name" value="MFS_trans_sf"/>
</dbReference>
<protein>
    <submittedName>
        <fullName evidence="8">MFS transporter</fullName>
    </submittedName>
</protein>
<evidence type="ECO:0000256" key="1">
    <source>
        <dbReference type="ARBA" id="ARBA00004651"/>
    </source>
</evidence>
<feature type="transmembrane region" description="Helical" evidence="6">
    <location>
        <begin position="370"/>
        <end position="396"/>
    </location>
</feature>
<keyword evidence="9" id="KW-1185">Reference proteome</keyword>
<feature type="transmembrane region" description="Helical" evidence="6">
    <location>
        <begin position="144"/>
        <end position="166"/>
    </location>
</feature>
<proteinExistence type="predicted"/>
<feature type="transmembrane region" description="Helical" evidence="6">
    <location>
        <begin position="205"/>
        <end position="224"/>
    </location>
</feature>
<dbReference type="PANTHER" id="PTHR23501">
    <property type="entry name" value="MAJOR FACILITATOR SUPERFAMILY"/>
    <property type="match status" value="1"/>
</dbReference>
<feature type="transmembrane region" description="Helical" evidence="6">
    <location>
        <begin position="20"/>
        <end position="44"/>
    </location>
</feature>
<dbReference type="RefSeq" id="WP_345731150.1">
    <property type="nucleotide sequence ID" value="NZ_BAAAYN010000038.1"/>
</dbReference>
<dbReference type="EMBL" id="BAAAYN010000038">
    <property type="protein sequence ID" value="GAA3392670.1"/>
    <property type="molecule type" value="Genomic_DNA"/>
</dbReference>
<feature type="transmembrane region" description="Helical" evidence="6">
    <location>
        <begin position="172"/>
        <end position="193"/>
    </location>
</feature>
<organism evidence="8 9">
    <name type="scientific">Cryptosporangium minutisporangium</name>
    <dbReference type="NCBI Taxonomy" id="113569"/>
    <lineage>
        <taxon>Bacteria</taxon>
        <taxon>Bacillati</taxon>
        <taxon>Actinomycetota</taxon>
        <taxon>Actinomycetes</taxon>
        <taxon>Cryptosporangiales</taxon>
        <taxon>Cryptosporangiaceae</taxon>
        <taxon>Cryptosporangium</taxon>
    </lineage>
</organism>
<feature type="domain" description="Major facilitator superfamily (MFS) profile" evidence="7">
    <location>
        <begin position="21"/>
        <end position="471"/>
    </location>
</feature>
<keyword evidence="4 6" id="KW-0472">Membrane</keyword>
<feature type="transmembrane region" description="Helical" evidence="6">
    <location>
        <begin position="417"/>
        <end position="438"/>
    </location>
</feature>
<dbReference type="InterPro" id="IPR020846">
    <property type="entry name" value="MFS_dom"/>
</dbReference>
<dbReference type="InterPro" id="IPR011701">
    <property type="entry name" value="MFS"/>
</dbReference>
<evidence type="ECO:0000259" key="7">
    <source>
        <dbReference type="PROSITE" id="PS50850"/>
    </source>
</evidence>
<dbReference type="SUPFAM" id="SSF103473">
    <property type="entry name" value="MFS general substrate transporter"/>
    <property type="match status" value="2"/>
</dbReference>
<dbReference type="Gene3D" id="1.20.1250.20">
    <property type="entry name" value="MFS general substrate transporter like domains"/>
    <property type="match status" value="1"/>
</dbReference>
<accession>A0ABP6T424</accession>
<sequence length="497" mass="50235">MQTLTSADTDSEKSGDRTNLVVAVLALGGIAVSLMQTLIIPLIPELPALLHASPGDAAWAITATLLAAAVATPVVGRLGDMFGKRHLLLVSIALMVVGSVVGALSNSLTPMIIGRILQGMAAGVIPLGISLMRDTVPPERLGSATALMSASLGIGGALGLPAAALLADHTDWHALFWVSAALGTIVGGLVVAIVPHSTVGTGGRFDLVGALGLSGALVSLLLAISKGSDWGWTSGLTLGLFATAIVLLLAWGWWELRTAEPLVDLRITARRQVLFTNAASIGLGFSMFAMSLVIPTLLQLPVATGYGLGKSMLMVGLVMAPSGLVMLVAAPLSARIARVRGFKLTLILGALIVAAGYGFAAVLMDEIWQLVVAGCIIGAGIGFAYGSMPALVMAAVPRTETAAANSLNTLMRSLGTSVASAVGGAILANLTIALGPATVPSQDAFRVVLGLAAAAGLVSALLASFIPRRSPDEPVVPSHGAPATASASASDELTVAR</sequence>
<name>A0ABP6T424_9ACTN</name>
<feature type="transmembrane region" description="Helical" evidence="6">
    <location>
        <begin position="344"/>
        <end position="364"/>
    </location>
</feature>
<comment type="caution">
    <text evidence="8">The sequence shown here is derived from an EMBL/GenBank/DDBJ whole genome shotgun (WGS) entry which is preliminary data.</text>
</comment>
<feature type="transmembrane region" description="Helical" evidence="6">
    <location>
        <begin position="56"/>
        <end position="75"/>
    </location>
</feature>
<comment type="subcellular location">
    <subcellularLocation>
        <location evidence="1">Cell membrane</location>
        <topology evidence="1">Multi-pass membrane protein</topology>
    </subcellularLocation>
</comment>
<feature type="transmembrane region" description="Helical" evidence="6">
    <location>
        <begin position="230"/>
        <end position="254"/>
    </location>
</feature>
<evidence type="ECO:0000313" key="8">
    <source>
        <dbReference type="EMBL" id="GAA3392670.1"/>
    </source>
</evidence>
<feature type="transmembrane region" description="Helical" evidence="6">
    <location>
        <begin position="444"/>
        <end position="466"/>
    </location>
</feature>
<dbReference type="PROSITE" id="PS50850">
    <property type="entry name" value="MFS"/>
    <property type="match status" value="1"/>
</dbReference>
<gene>
    <name evidence="8" type="ORF">GCM10020369_55290</name>
</gene>
<evidence type="ECO:0000256" key="3">
    <source>
        <dbReference type="ARBA" id="ARBA00022989"/>
    </source>
</evidence>
<feature type="transmembrane region" description="Helical" evidence="6">
    <location>
        <begin position="112"/>
        <end position="132"/>
    </location>
</feature>
<feature type="region of interest" description="Disordered" evidence="5">
    <location>
        <begin position="473"/>
        <end position="497"/>
    </location>
</feature>
<dbReference type="Pfam" id="PF07690">
    <property type="entry name" value="MFS_1"/>
    <property type="match status" value="2"/>
</dbReference>